<gene>
    <name evidence="2" type="ORF">GCM10011379_31180</name>
</gene>
<dbReference type="RefSeq" id="WP_188953849.1">
    <property type="nucleotide sequence ID" value="NZ_BMIB01000003.1"/>
</dbReference>
<reference evidence="2" key="2">
    <citation type="submission" date="2020-09" db="EMBL/GenBank/DDBJ databases">
        <authorList>
            <person name="Sun Q."/>
            <person name="Zhou Y."/>
        </authorList>
    </citation>
    <scope>NUCLEOTIDE SEQUENCE</scope>
    <source>
        <strain evidence="2">CGMCC 1.15290</strain>
    </source>
</reference>
<proteinExistence type="predicted"/>
<name>A0A917J0F3_9BACT</name>
<sequence>MSKKLVSIVALCFLIACDTSSESKAKALVQEDMRTYLPDYNSYDPIDFSKLDSAFTSSNQPEFEANNALLKTYQQRMEEYTNQLKAYLENKITREQSEYYNNLLKLTKDSARQCMARNSELMQDLAPVFSGYRMQHTFKAQNAAGSKTMHHVVYYLDSNITRIINRREL</sequence>
<organism evidence="2 3">
    <name type="scientific">Filimonas zeae</name>
    <dbReference type="NCBI Taxonomy" id="1737353"/>
    <lineage>
        <taxon>Bacteria</taxon>
        <taxon>Pseudomonadati</taxon>
        <taxon>Bacteroidota</taxon>
        <taxon>Chitinophagia</taxon>
        <taxon>Chitinophagales</taxon>
        <taxon>Chitinophagaceae</taxon>
        <taxon>Filimonas</taxon>
    </lineage>
</organism>
<comment type="caution">
    <text evidence="2">The sequence shown here is derived from an EMBL/GenBank/DDBJ whole genome shotgun (WGS) entry which is preliminary data.</text>
</comment>
<dbReference type="EMBL" id="BMIB01000003">
    <property type="protein sequence ID" value="GGH71632.1"/>
    <property type="molecule type" value="Genomic_DNA"/>
</dbReference>
<feature type="coiled-coil region" evidence="1">
    <location>
        <begin position="63"/>
        <end position="90"/>
    </location>
</feature>
<dbReference type="PROSITE" id="PS51257">
    <property type="entry name" value="PROKAR_LIPOPROTEIN"/>
    <property type="match status" value="1"/>
</dbReference>
<evidence type="ECO:0000313" key="3">
    <source>
        <dbReference type="Proteomes" id="UP000627292"/>
    </source>
</evidence>
<evidence type="ECO:0000256" key="1">
    <source>
        <dbReference type="SAM" id="Coils"/>
    </source>
</evidence>
<keyword evidence="3" id="KW-1185">Reference proteome</keyword>
<accession>A0A917J0F3</accession>
<dbReference type="AlphaFoldDB" id="A0A917J0F3"/>
<evidence type="ECO:0000313" key="2">
    <source>
        <dbReference type="EMBL" id="GGH71632.1"/>
    </source>
</evidence>
<protein>
    <submittedName>
        <fullName evidence="2">Uncharacterized protein</fullName>
    </submittedName>
</protein>
<keyword evidence="1" id="KW-0175">Coiled coil</keyword>
<dbReference type="Proteomes" id="UP000627292">
    <property type="component" value="Unassembled WGS sequence"/>
</dbReference>
<reference evidence="2" key="1">
    <citation type="journal article" date="2014" name="Int. J. Syst. Evol. Microbiol.">
        <title>Complete genome sequence of Corynebacterium casei LMG S-19264T (=DSM 44701T), isolated from a smear-ripened cheese.</title>
        <authorList>
            <consortium name="US DOE Joint Genome Institute (JGI-PGF)"/>
            <person name="Walter F."/>
            <person name="Albersmeier A."/>
            <person name="Kalinowski J."/>
            <person name="Ruckert C."/>
        </authorList>
    </citation>
    <scope>NUCLEOTIDE SEQUENCE</scope>
    <source>
        <strain evidence="2">CGMCC 1.15290</strain>
    </source>
</reference>